<keyword evidence="3" id="KW-1185">Reference proteome</keyword>
<dbReference type="AlphaFoldDB" id="A0A162UZ64"/>
<dbReference type="VEuPathDB" id="FungiDB:PHYBLDRAFT_62302"/>
<accession>A0A162UZ64</accession>
<dbReference type="OrthoDB" id="2272443at2759"/>
<dbReference type="EMBL" id="KV440973">
    <property type="protein sequence ID" value="OAD78933.1"/>
    <property type="molecule type" value="Genomic_DNA"/>
</dbReference>
<feature type="transmembrane region" description="Helical" evidence="1">
    <location>
        <begin position="55"/>
        <end position="78"/>
    </location>
</feature>
<evidence type="ECO:0000313" key="2">
    <source>
        <dbReference type="EMBL" id="OAD78933.1"/>
    </source>
</evidence>
<protein>
    <submittedName>
        <fullName evidence="2">Uncharacterized protein</fullName>
    </submittedName>
</protein>
<reference evidence="3" key="1">
    <citation type="submission" date="2015-06" db="EMBL/GenBank/DDBJ databases">
        <title>Expansion of signal transduction pathways in fungi by whole-genome duplication.</title>
        <authorList>
            <consortium name="DOE Joint Genome Institute"/>
            <person name="Corrochano L.M."/>
            <person name="Kuo A."/>
            <person name="Marcet-Houben M."/>
            <person name="Polaino S."/>
            <person name="Salamov A."/>
            <person name="Villalobos J.M."/>
            <person name="Alvarez M.I."/>
            <person name="Avalos J."/>
            <person name="Benito E.P."/>
            <person name="Benoit I."/>
            <person name="Burger G."/>
            <person name="Camino L.P."/>
            <person name="Canovas D."/>
            <person name="Cerda-Olmedo E."/>
            <person name="Cheng J.-F."/>
            <person name="Dominguez A."/>
            <person name="Elias M."/>
            <person name="Eslava A.P."/>
            <person name="Glaser F."/>
            <person name="Grimwood J."/>
            <person name="Gutierrez G."/>
            <person name="Heitman J."/>
            <person name="Henrissat B."/>
            <person name="Iturriaga E.A."/>
            <person name="Lang B.F."/>
            <person name="Lavin J.L."/>
            <person name="Lee S."/>
            <person name="Li W."/>
            <person name="Lindquist E."/>
            <person name="Lopez-Garcia S."/>
            <person name="Luque E.M."/>
            <person name="Marcos A.T."/>
            <person name="Martin J."/>
            <person name="McCluskey K."/>
            <person name="Medina H.R."/>
            <person name="Miralles-Duran A."/>
            <person name="Miyazaki A."/>
            <person name="Munoz-Torres E."/>
            <person name="Oguiza J.A."/>
            <person name="Ohm R."/>
            <person name="Olmedo M."/>
            <person name="Orejas M."/>
            <person name="Ortiz-Castellanos L."/>
            <person name="Pisabarro A.G."/>
            <person name="Rodriguez-Romero J."/>
            <person name="Ruiz-Herrera J."/>
            <person name="Ruiz-Vazquez R."/>
            <person name="Sanz C."/>
            <person name="Schackwitz W."/>
            <person name="Schmutz J."/>
            <person name="Shahriari M."/>
            <person name="Shelest E."/>
            <person name="Silva-Franco F."/>
            <person name="Soanes D."/>
            <person name="Syed K."/>
            <person name="Tagua V.G."/>
            <person name="Talbot N.J."/>
            <person name="Thon M."/>
            <person name="De vries R.P."/>
            <person name="Wiebenga A."/>
            <person name="Yadav J.S."/>
            <person name="Braun E.L."/>
            <person name="Baker S."/>
            <person name="Garre V."/>
            <person name="Horwitz B."/>
            <person name="Torres-Martinez S."/>
            <person name="Idnurm A."/>
            <person name="Herrera-Estrella A."/>
            <person name="Gabaldon T."/>
            <person name="Grigoriev I.V."/>
        </authorList>
    </citation>
    <scope>NUCLEOTIDE SEQUENCE [LARGE SCALE GENOMIC DNA]</scope>
    <source>
        <strain evidence="3">NRRL 1555(-)</strain>
    </source>
</reference>
<gene>
    <name evidence="2" type="ORF">PHYBLDRAFT_62302</name>
</gene>
<dbReference type="InParanoid" id="A0A162UZ64"/>
<dbReference type="RefSeq" id="XP_018296973.1">
    <property type="nucleotide sequence ID" value="XM_018440951.1"/>
</dbReference>
<dbReference type="Proteomes" id="UP000077315">
    <property type="component" value="Unassembled WGS sequence"/>
</dbReference>
<organism evidence="2 3">
    <name type="scientific">Phycomyces blakesleeanus (strain ATCC 8743b / DSM 1359 / FGSC 10004 / NBRC 33097 / NRRL 1555)</name>
    <dbReference type="NCBI Taxonomy" id="763407"/>
    <lineage>
        <taxon>Eukaryota</taxon>
        <taxon>Fungi</taxon>
        <taxon>Fungi incertae sedis</taxon>
        <taxon>Mucoromycota</taxon>
        <taxon>Mucoromycotina</taxon>
        <taxon>Mucoromycetes</taxon>
        <taxon>Mucorales</taxon>
        <taxon>Phycomycetaceae</taxon>
        <taxon>Phycomyces</taxon>
    </lineage>
</organism>
<keyword evidence="1" id="KW-0812">Transmembrane</keyword>
<keyword evidence="1" id="KW-0472">Membrane</keyword>
<feature type="transmembrane region" description="Helical" evidence="1">
    <location>
        <begin position="105"/>
        <end position="124"/>
    </location>
</feature>
<keyword evidence="1" id="KW-1133">Transmembrane helix</keyword>
<sequence>MATSHSQLLVPKDPPSYDSIYLSIPQSSSSISSSTDSTPSCTHAIRRFLHRQSAFFQRLAAATFVAATISTTVMLLLWQLQNLTYPQDPDGPWLRPITEVSEDQITITIFIFIFIFTFIIMSILDQGFWAY</sequence>
<evidence type="ECO:0000256" key="1">
    <source>
        <dbReference type="SAM" id="Phobius"/>
    </source>
</evidence>
<proteinExistence type="predicted"/>
<evidence type="ECO:0000313" key="3">
    <source>
        <dbReference type="Proteomes" id="UP000077315"/>
    </source>
</evidence>
<dbReference type="GeneID" id="29001857"/>
<name>A0A162UZ64_PHYB8</name>